<sequence>MFQADFFTGAHWLGRSVRREHDSKYHRERDMRSGLQETASRAHLRA</sequence>
<dbReference type="Proteomes" id="UP000466694">
    <property type="component" value="Unassembled WGS sequence"/>
</dbReference>
<comment type="caution">
    <text evidence="2">The sequence shown here is derived from an EMBL/GenBank/DDBJ whole genome shotgun (WGS) entry which is preliminary data.</text>
</comment>
<organism evidence="2 3">
    <name type="scientific">Rhizobium fredii</name>
    <name type="common">Sinorhizobium fredii</name>
    <dbReference type="NCBI Taxonomy" id="380"/>
    <lineage>
        <taxon>Bacteria</taxon>
        <taxon>Pseudomonadati</taxon>
        <taxon>Pseudomonadota</taxon>
        <taxon>Alphaproteobacteria</taxon>
        <taxon>Hyphomicrobiales</taxon>
        <taxon>Rhizobiaceae</taxon>
        <taxon>Sinorhizobium/Ensifer group</taxon>
        <taxon>Sinorhizobium</taxon>
    </lineage>
</organism>
<feature type="compositionally biased region" description="Basic and acidic residues" evidence="1">
    <location>
        <begin position="21"/>
        <end position="32"/>
    </location>
</feature>
<feature type="region of interest" description="Disordered" evidence="1">
    <location>
        <begin position="21"/>
        <end position="46"/>
    </location>
</feature>
<dbReference type="AlphaFoldDB" id="A0A844ACG3"/>
<name>A0A844ACG3_RHIFR</name>
<evidence type="ECO:0000313" key="2">
    <source>
        <dbReference type="EMBL" id="MQX10207.1"/>
    </source>
</evidence>
<evidence type="ECO:0000256" key="1">
    <source>
        <dbReference type="SAM" id="MobiDB-lite"/>
    </source>
</evidence>
<protein>
    <submittedName>
        <fullName evidence="2">Uncharacterized protein</fullName>
    </submittedName>
</protein>
<gene>
    <name evidence="2" type="ORF">GHK48_18530</name>
</gene>
<dbReference type="EMBL" id="WISZ01000147">
    <property type="protein sequence ID" value="MQX10207.1"/>
    <property type="molecule type" value="Genomic_DNA"/>
</dbReference>
<proteinExistence type="predicted"/>
<evidence type="ECO:0000313" key="3">
    <source>
        <dbReference type="Proteomes" id="UP000466694"/>
    </source>
</evidence>
<accession>A0A844ACG3</accession>
<reference evidence="2 3" key="1">
    <citation type="journal article" date="2013" name="Genome Biol.">
        <title>Comparative genomics of the core and accessory genomes of 48 Sinorhizobium strains comprising five genospecies.</title>
        <authorList>
            <person name="Sugawara M."/>
            <person name="Epstein B."/>
            <person name="Badgley B.D."/>
            <person name="Unno T."/>
            <person name="Xu L."/>
            <person name="Reese J."/>
            <person name="Gyaneshwar P."/>
            <person name="Denny R."/>
            <person name="Mudge J."/>
            <person name="Bharti A.K."/>
            <person name="Farmer A.D."/>
            <person name="May G.D."/>
            <person name="Woodward J.E."/>
            <person name="Medigue C."/>
            <person name="Vallenet D."/>
            <person name="Lajus A."/>
            <person name="Rouy Z."/>
            <person name="Martinez-Vaz B."/>
            <person name="Tiffin P."/>
            <person name="Young N.D."/>
            <person name="Sadowsky M.J."/>
        </authorList>
    </citation>
    <scope>NUCLEOTIDE SEQUENCE [LARGE SCALE GENOMIC DNA]</scope>
    <source>
        <strain evidence="2 3">USDA205</strain>
    </source>
</reference>